<organism evidence="8 9">
    <name type="scientific">Roseibium marinum</name>
    <dbReference type="NCBI Taxonomy" id="281252"/>
    <lineage>
        <taxon>Bacteria</taxon>
        <taxon>Pseudomonadati</taxon>
        <taxon>Pseudomonadota</taxon>
        <taxon>Alphaproteobacteria</taxon>
        <taxon>Hyphomicrobiales</taxon>
        <taxon>Stappiaceae</taxon>
        <taxon>Roseibium</taxon>
    </lineage>
</organism>
<evidence type="ECO:0000256" key="3">
    <source>
        <dbReference type="ARBA" id="ARBA00022475"/>
    </source>
</evidence>
<dbReference type="GO" id="GO:0005886">
    <property type="term" value="C:plasma membrane"/>
    <property type="evidence" value="ECO:0007669"/>
    <property type="project" value="UniProtKB-SubCell"/>
</dbReference>
<evidence type="ECO:0000256" key="5">
    <source>
        <dbReference type="ARBA" id="ARBA00022989"/>
    </source>
</evidence>
<dbReference type="Pfam" id="PF03773">
    <property type="entry name" value="ArsP_1"/>
    <property type="match status" value="1"/>
</dbReference>
<comment type="subcellular location">
    <subcellularLocation>
        <location evidence="1">Cell membrane</location>
        <topology evidence="1">Multi-pass membrane protein</topology>
    </subcellularLocation>
</comment>
<comment type="caution">
    <text evidence="8">The sequence shown here is derived from an EMBL/GenBank/DDBJ whole genome shotgun (WGS) entry which is preliminary data.</text>
</comment>
<evidence type="ECO:0000256" key="7">
    <source>
        <dbReference type="SAM" id="Phobius"/>
    </source>
</evidence>
<comment type="similarity">
    <text evidence="2">Belongs to the UPF0718 family.</text>
</comment>
<dbReference type="OrthoDB" id="5797013at2"/>
<gene>
    <name evidence="8" type="ORF">CLV41_101981</name>
</gene>
<feature type="transmembrane region" description="Helical" evidence="7">
    <location>
        <begin position="62"/>
        <end position="80"/>
    </location>
</feature>
<keyword evidence="5 7" id="KW-1133">Transmembrane helix</keyword>
<evidence type="ECO:0000313" key="8">
    <source>
        <dbReference type="EMBL" id="POF34525.1"/>
    </source>
</evidence>
<evidence type="ECO:0000256" key="2">
    <source>
        <dbReference type="ARBA" id="ARBA00006386"/>
    </source>
</evidence>
<dbReference type="Proteomes" id="UP000236959">
    <property type="component" value="Unassembled WGS sequence"/>
</dbReference>
<keyword evidence="6 7" id="KW-0472">Membrane</keyword>
<dbReference type="RefSeq" id="WP_103221089.1">
    <property type="nucleotide sequence ID" value="NZ_PPCN01000001.1"/>
</dbReference>
<proteinExistence type="inferred from homology"/>
<protein>
    <submittedName>
        <fullName evidence="8">Putative permease</fullName>
    </submittedName>
</protein>
<dbReference type="EMBL" id="PPCN01000001">
    <property type="protein sequence ID" value="POF34525.1"/>
    <property type="molecule type" value="Genomic_DNA"/>
</dbReference>
<evidence type="ECO:0000313" key="9">
    <source>
        <dbReference type="Proteomes" id="UP000236959"/>
    </source>
</evidence>
<evidence type="ECO:0000256" key="4">
    <source>
        <dbReference type="ARBA" id="ARBA00022692"/>
    </source>
</evidence>
<keyword evidence="9" id="KW-1185">Reference proteome</keyword>
<feature type="transmembrane region" description="Helical" evidence="7">
    <location>
        <begin position="20"/>
        <end position="42"/>
    </location>
</feature>
<evidence type="ECO:0000256" key="1">
    <source>
        <dbReference type="ARBA" id="ARBA00004651"/>
    </source>
</evidence>
<keyword evidence="4 7" id="KW-0812">Transmembrane</keyword>
<keyword evidence="3" id="KW-1003">Cell membrane</keyword>
<feature type="transmembrane region" description="Helical" evidence="7">
    <location>
        <begin position="100"/>
        <end position="123"/>
    </location>
</feature>
<reference evidence="8 9" key="1">
    <citation type="submission" date="2018-01" db="EMBL/GenBank/DDBJ databases">
        <title>Genomic Encyclopedia of Archaeal and Bacterial Type Strains, Phase II (KMG-II): from individual species to whole genera.</title>
        <authorList>
            <person name="Goeker M."/>
        </authorList>
    </citation>
    <scope>NUCLEOTIDE SEQUENCE [LARGE SCALE GENOMIC DNA]</scope>
    <source>
        <strain evidence="8 9">DSM 17023</strain>
    </source>
</reference>
<feature type="transmembrane region" description="Helical" evidence="7">
    <location>
        <begin position="130"/>
        <end position="148"/>
    </location>
</feature>
<sequence length="203" mass="21959">MRPFDFLRDRDWRNAVLKDGFGVGFWVFVGVAVLAGLACYVLKGPEAFHHALVRDIELVFGLVPRVFVAVSIAAVIWFLLPRERLSGLVGKESGIRGLVVATLAGAVTPGGPASAYSLLTVLATSGADRGAAVAYITAWATLGLQRVLVWDVPFMGAEFAILRIMITIPLPIVAGLIARRLPLTLVVKDENEKQEEVDTNLHK</sequence>
<evidence type="ECO:0000256" key="6">
    <source>
        <dbReference type="ARBA" id="ARBA00023136"/>
    </source>
</evidence>
<feature type="transmembrane region" description="Helical" evidence="7">
    <location>
        <begin position="160"/>
        <end position="178"/>
    </location>
</feature>
<accession>A0A2S3V3N4</accession>
<dbReference type="InterPro" id="IPR005524">
    <property type="entry name" value="DUF318"/>
</dbReference>
<dbReference type="AlphaFoldDB" id="A0A2S3V3N4"/>
<name>A0A2S3V3N4_9HYPH</name>